<gene>
    <name evidence="3" type="ORF">VaNZ11_004892</name>
</gene>
<reference evidence="3 4" key="1">
    <citation type="journal article" date="2023" name="IScience">
        <title>Expanded male sex-determining region conserved during the evolution of homothallism in the green alga Volvox.</title>
        <authorList>
            <person name="Yamamoto K."/>
            <person name="Matsuzaki R."/>
            <person name="Mahakham W."/>
            <person name="Heman W."/>
            <person name="Sekimoto H."/>
            <person name="Kawachi M."/>
            <person name="Minakuchi Y."/>
            <person name="Toyoda A."/>
            <person name="Nozaki H."/>
        </authorList>
    </citation>
    <scope>NUCLEOTIDE SEQUENCE [LARGE SCALE GENOMIC DNA]</scope>
    <source>
        <strain evidence="3 4">NIES-4468</strain>
    </source>
</reference>
<sequence length="274" mass="29657">MARSLNRTAVLAFGTMFAMLARCTYSMYNPCQTLAPISRGDAFPLGLVLVPSISASYLANLTVSNGGIYNTIFQDFLIANYNASVAIFNLRMDRLQVLKIPFPDIVFSMYMASQPRLSVVAFRGNVTSQPIYIASGNTSETNGAGFMVSTALLLRFGEWLLCAVLWAVSGAFGSCALFIIFNAVHGGKGKRLGLCIPGVGRGSTFTSLGIMVLAPPVSAPERHITLRKGPSIYPCRLRTVWAINFPALVALTFVTDIRRLPCYPADSILHCCCC</sequence>
<evidence type="ECO:0000256" key="1">
    <source>
        <dbReference type="SAM" id="Phobius"/>
    </source>
</evidence>
<keyword evidence="1" id="KW-1133">Transmembrane helix</keyword>
<keyword evidence="1" id="KW-0472">Membrane</keyword>
<proteinExistence type="predicted"/>
<dbReference type="Proteomes" id="UP001165090">
    <property type="component" value="Unassembled WGS sequence"/>
</dbReference>
<keyword evidence="1" id="KW-0812">Transmembrane</keyword>
<evidence type="ECO:0000313" key="4">
    <source>
        <dbReference type="Proteomes" id="UP001165090"/>
    </source>
</evidence>
<evidence type="ECO:0000313" key="3">
    <source>
        <dbReference type="EMBL" id="GLI62292.1"/>
    </source>
</evidence>
<name>A0ABQ5RXI2_9CHLO</name>
<keyword evidence="4" id="KW-1185">Reference proteome</keyword>
<feature type="chain" id="PRO_5046141874" description="Pherophorin domain-containing protein" evidence="2">
    <location>
        <begin position="27"/>
        <end position="274"/>
    </location>
</feature>
<comment type="caution">
    <text evidence="3">The sequence shown here is derived from an EMBL/GenBank/DDBJ whole genome shotgun (WGS) entry which is preliminary data.</text>
</comment>
<protein>
    <recommendedName>
        <fullName evidence="5">Pherophorin domain-containing protein</fullName>
    </recommendedName>
</protein>
<feature type="signal peptide" evidence="2">
    <location>
        <begin position="1"/>
        <end position="26"/>
    </location>
</feature>
<dbReference type="EMBL" id="BSDZ01000013">
    <property type="protein sequence ID" value="GLI62292.1"/>
    <property type="molecule type" value="Genomic_DNA"/>
</dbReference>
<evidence type="ECO:0000256" key="2">
    <source>
        <dbReference type="SAM" id="SignalP"/>
    </source>
</evidence>
<keyword evidence="2" id="KW-0732">Signal</keyword>
<organism evidence="3 4">
    <name type="scientific">Volvox africanus</name>
    <dbReference type="NCBI Taxonomy" id="51714"/>
    <lineage>
        <taxon>Eukaryota</taxon>
        <taxon>Viridiplantae</taxon>
        <taxon>Chlorophyta</taxon>
        <taxon>core chlorophytes</taxon>
        <taxon>Chlorophyceae</taxon>
        <taxon>CS clade</taxon>
        <taxon>Chlamydomonadales</taxon>
        <taxon>Volvocaceae</taxon>
        <taxon>Volvox</taxon>
    </lineage>
</organism>
<feature type="transmembrane region" description="Helical" evidence="1">
    <location>
        <begin position="156"/>
        <end position="181"/>
    </location>
</feature>
<accession>A0ABQ5RXI2</accession>
<evidence type="ECO:0008006" key="5">
    <source>
        <dbReference type="Google" id="ProtNLM"/>
    </source>
</evidence>